<dbReference type="RefSeq" id="WP_092908823.1">
    <property type="nucleotide sequence ID" value="NZ_FOUZ01000011.1"/>
</dbReference>
<organism evidence="1 2">
    <name type="scientific">Algoriella xinjiangensis</name>
    <dbReference type="NCBI Taxonomy" id="684065"/>
    <lineage>
        <taxon>Bacteria</taxon>
        <taxon>Pseudomonadati</taxon>
        <taxon>Bacteroidota</taxon>
        <taxon>Flavobacteriia</taxon>
        <taxon>Flavobacteriales</taxon>
        <taxon>Weeksellaceae</taxon>
        <taxon>Algoriella</taxon>
    </lineage>
</organism>
<dbReference type="OrthoDB" id="676614at2"/>
<dbReference type="InterPro" id="IPR047690">
    <property type="entry name" value="IPExxxVDY_fam"/>
</dbReference>
<proteinExistence type="predicted"/>
<dbReference type="AlphaFoldDB" id="A0A1I4YLH1"/>
<keyword evidence="2" id="KW-1185">Reference proteome</keyword>
<protein>
    <recommendedName>
        <fullName evidence="3">IPExxxVDY family protein</fullName>
    </recommendedName>
</protein>
<evidence type="ECO:0000313" key="2">
    <source>
        <dbReference type="Proteomes" id="UP000199149"/>
    </source>
</evidence>
<dbReference type="NCBIfam" id="NF033205">
    <property type="entry name" value="IPExxxVDY"/>
    <property type="match status" value="1"/>
</dbReference>
<sequence length="152" mass="17997">MAELLLFEDWIDFHLIGVNSSFDTSTQFVFHLNSTNATHFTRIKDLDIWLDDHTYYFETYEWIDEANKLDYHIIKNTPNQSDSEKNEVDLSNLFKESILLVPNYKDCNYIVKVAGWEDDIHNLQLPFVENEFIKVIKKIDIDLISTADRLVF</sequence>
<dbReference type="EMBL" id="FOUZ01000011">
    <property type="protein sequence ID" value="SFN38908.1"/>
    <property type="molecule type" value="Genomic_DNA"/>
</dbReference>
<reference evidence="2" key="1">
    <citation type="submission" date="2016-10" db="EMBL/GenBank/DDBJ databases">
        <authorList>
            <person name="Varghese N."/>
            <person name="Submissions S."/>
        </authorList>
    </citation>
    <scope>NUCLEOTIDE SEQUENCE [LARGE SCALE GENOMIC DNA]</scope>
    <source>
        <strain evidence="2">XJ109</strain>
    </source>
</reference>
<dbReference type="Proteomes" id="UP000199149">
    <property type="component" value="Unassembled WGS sequence"/>
</dbReference>
<name>A0A1I4YLH1_9FLAO</name>
<evidence type="ECO:0008006" key="3">
    <source>
        <dbReference type="Google" id="ProtNLM"/>
    </source>
</evidence>
<dbReference type="STRING" id="684065.SAMN05421738_111104"/>
<accession>A0A1I4YLH1</accession>
<evidence type="ECO:0000313" key="1">
    <source>
        <dbReference type="EMBL" id="SFN38908.1"/>
    </source>
</evidence>
<gene>
    <name evidence="1" type="ORF">SAMN05421738_111104</name>
</gene>